<evidence type="ECO:0000313" key="3">
    <source>
        <dbReference type="EMBL" id="CAC5417533.1"/>
    </source>
</evidence>
<dbReference type="InterPro" id="IPR011010">
    <property type="entry name" value="DNA_brk_join_enz"/>
</dbReference>
<dbReference type="GO" id="GO:0006310">
    <property type="term" value="P:DNA recombination"/>
    <property type="evidence" value="ECO:0007669"/>
    <property type="project" value="UniProtKB-KW"/>
</dbReference>
<dbReference type="InterPro" id="IPR013762">
    <property type="entry name" value="Integrase-like_cat_sf"/>
</dbReference>
<dbReference type="InterPro" id="IPR052925">
    <property type="entry name" value="Phage_Integrase-like_Recomb"/>
</dbReference>
<dbReference type="PANTHER" id="PTHR34605:SF3">
    <property type="entry name" value="P CELL-TYPE AGGLUTINATION PROTEIN MAP4-LIKE-RELATED"/>
    <property type="match status" value="1"/>
</dbReference>
<dbReference type="Proteomes" id="UP000507470">
    <property type="component" value="Unassembled WGS sequence"/>
</dbReference>
<proteinExistence type="predicted"/>
<feature type="compositionally biased region" description="Polar residues" evidence="2">
    <location>
        <begin position="1"/>
        <end position="20"/>
    </location>
</feature>
<keyword evidence="1" id="KW-0233">DNA recombination</keyword>
<organism evidence="3 4">
    <name type="scientific">Mytilus coruscus</name>
    <name type="common">Sea mussel</name>
    <dbReference type="NCBI Taxonomy" id="42192"/>
    <lineage>
        <taxon>Eukaryota</taxon>
        <taxon>Metazoa</taxon>
        <taxon>Spiralia</taxon>
        <taxon>Lophotrochozoa</taxon>
        <taxon>Mollusca</taxon>
        <taxon>Bivalvia</taxon>
        <taxon>Autobranchia</taxon>
        <taxon>Pteriomorphia</taxon>
        <taxon>Mytilida</taxon>
        <taxon>Mytiloidea</taxon>
        <taxon>Mytilidae</taxon>
        <taxon>Mytilinae</taxon>
        <taxon>Mytilus</taxon>
    </lineage>
</organism>
<protein>
    <submittedName>
        <fullName evidence="3">Uncharacterized protein</fullName>
    </submittedName>
</protein>
<evidence type="ECO:0000256" key="1">
    <source>
        <dbReference type="ARBA" id="ARBA00023172"/>
    </source>
</evidence>
<dbReference type="AlphaFoldDB" id="A0A6J8EC57"/>
<keyword evidence="4" id="KW-1185">Reference proteome</keyword>
<evidence type="ECO:0000256" key="2">
    <source>
        <dbReference type="SAM" id="MobiDB-lite"/>
    </source>
</evidence>
<dbReference type="PANTHER" id="PTHR34605">
    <property type="entry name" value="PHAGE_INTEGRASE DOMAIN-CONTAINING PROTEIN"/>
    <property type="match status" value="1"/>
</dbReference>
<gene>
    <name evidence="3" type="ORF">MCOR_50028</name>
</gene>
<dbReference type="OrthoDB" id="10068687at2759"/>
<evidence type="ECO:0000313" key="4">
    <source>
        <dbReference type="Proteomes" id="UP000507470"/>
    </source>
</evidence>
<dbReference type="SUPFAM" id="SSF56349">
    <property type="entry name" value="DNA breaking-rejoining enzymes"/>
    <property type="match status" value="1"/>
</dbReference>
<dbReference type="Gene3D" id="1.10.443.10">
    <property type="entry name" value="Intergrase catalytic core"/>
    <property type="match status" value="1"/>
</dbReference>
<dbReference type="GO" id="GO:0003677">
    <property type="term" value="F:DNA binding"/>
    <property type="evidence" value="ECO:0007669"/>
    <property type="project" value="InterPro"/>
</dbReference>
<reference evidence="3 4" key="1">
    <citation type="submission" date="2020-06" db="EMBL/GenBank/DDBJ databases">
        <authorList>
            <person name="Li R."/>
            <person name="Bekaert M."/>
        </authorList>
    </citation>
    <scope>NUCLEOTIDE SEQUENCE [LARGE SCALE GENOMIC DNA]</scope>
    <source>
        <strain evidence="4">wild</strain>
    </source>
</reference>
<accession>A0A6J8EC57</accession>
<sequence>MRVRSPTDSQPYRQPKSTESGPAKKFDLAQWYQNRNMEDVPLAVHGSVQNRPTLPLSTTPSLGYLSTTVCPTAGVRSDAFSNVDIVAPSLQRSIIEEFIDLMFETVCIVAFHGFLRYGEFTVDNASNFDSESNLCASDVTFYEDFAILHLKQSKTDPFRKGIDIQLHRLNNILCPYTTLKNYLQLRSVKGKCALSDPLFINENFSALERKYFITNLKILLEACGYQAVLYNGHSFRIGAATSAGKANIEDHLIKTLGRWSSDSYCRYVRTDKSSIKNAQQPICNS</sequence>
<dbReference type="GO" id="GO:0015074">
    <property type="term" value="P:DNA integration"/>
    <property type="evidence" value="ECO:0007669"/>
    <property type="project" value="InterPro"/>
</dbReference>
<feature type="region of interest" description="Disordered" evidence="2">
    <location>
        <begin position="1"/>
        <end position="22"/>
    </location>
</feature>
<dbReference type="EMBL" id="CACVKT020008758">
    <property type="protein sequence ID" value="CAC5417533.1"/>
    <property type="molecule type" value="Genomic_DNA"/>
</dbReference>
<name>A0A6J8EC57_MYTCO</name>